<reference evidence="1 2" key="1">
    <citation type="submission" date="2019-11" db="EMBL/GenBank/DDBJ databases">
        <authorList>
            <person name="Li X.-J."/>
            <person name="Feng X.-M."/>
        </authorList>
    </citation>
    <scope>NUCLEOTIDE SEQUENCE [LARGE SCALE GENOMIC DNA]</scope>
    <source>
        <strain evidence="1 2">XMNu-373</strain>
    </source>
</reference>
<evidence type="ECO:0008006" key="3">
    <source>
        <dbReference type="Google" id="ProtNLM"/>
    </source>
</evidence>
<proteinExistence type="predicted"/>
<evidence type="ECO:0000313" key="1">
    <source>
        <dbReference type="EMBL" id="NDL56106.1"/>
    </source>
</evidence>
<name>A0A7K3LYK8_9ACTN</name>
<dbReference type="PANTHER" id="PTHR31616">
    <property type="entry name" value="TREHALASE"/>
    <property type="match status" value="1"/>
</dbReference>
<dbReference type="Proteomes" id="UP000460435">
    <property type="component" value="Unassembled WGS sequence"/>
</dbReference>
<dbReference type="GO" id="GO:0005975">
    <property type="term" value="P:carbohydrate metabolic process"/>
    <property type="evidence" value="ECO:0007669"/>
    <property type="project" value="InterPro"/>
</dbReference>
<dbReference type="SUPFAM" id="SSF48208">
    <property type="entry name" value="Six-hairpin glycosidases"/>
    <property type="match status" value="1"/>
</dbReference>
<accession>A0A7K3LYK8</accession>
<evidence type="ECO:0000313" key="2">
    <source>
        <dbReference type="Proteomes" id="UP000460435"/>
    </source>
</evidence>
<protein>
    <recommendedName>
        <fullName evidence="3">Glycoside hydrolase family 15</fullName>
    </recommendedName>
</protein>
<sequence>MTDAGAGALGTRGTAWKPETRLYSDGVVTGTDGAPVVVPPHSGVLRYPGTAFLDPAGAKLPGAAAATLEQAERARAWLERAALPGGDTPYADMAQVAVTDIDALTFPNGAAVAAGSPYWRYVWPRDTGFMAVALCLIGRHDDARRQLEYVAAMQEDDGGWQARYLPDGSGDVPDGRGRQLDGNGWTLWASWVWWKTGGGEPGPLMSMIDAAVRAGVDALDPVTHLPRASQDFWEMDVEEATLGSAAPLLFGLRCGRDLLAGSGDPSRAALAEQAHNAATGLSAAIDEQFGRHGYCRRVSGRGGRDASVAFLLPPFRPPSELVHVAWREAVDATTVANGGVRPGEEWTDRATAWTPQVSLHALTAAATGETAMAHRLLSWLDLRRTRLGSLPEKVTAAGTPAAVAPLGLTGATVLMALAELEGRALPVPASAEPTENNVSAPGS</sequence>
<dbReference type="EMBL" id="WLZY01000001">
    <property type="protein sequence ID" value="NDL56106.1"/>
    <property type="molecule type" value="Genomic_DNA"/>
</dbReference>
<dbReference type="InterPro" id="IPR008928">
    <property type="entry name" value="6-hairpin_glycosidase_sf"/>
</dbReference>
<organism evidence="1 2">
    <name type="scientific">Phytoactinopolyspora mesophila</name>
    <dbReference type="NCBI Taxonomy" id="2650750"/>
    <lineage>
        <taxon>Bacteria</taxon>
        <taxon>Bacillati</taxon>
        <taxon>Actinomycetota</taxon>
        <taxon>Actinomycetes</taxon>
        <taxon>Jiangellales</taxon>
        <taxon>Jiangellaceae</taxon>
        <taxon>Phytoactinopolyspora</taxon>
    </lineage>
</organism>
<dbReference type="RefSeq" id="WP_162448738.1">
    <property type="nucleotide sequence ID" value="NZ_WLZY01000001.1"/>
</dbReference>
<dbReference type="Gene3D" id="1.50.10.10">
    <property type="match status" value="1"/>
</dbReference>
<dbReference type="AlphaFoldDB" id="A0A7K3LYK8"/>
<dbReference type="PANTHER" id="PTHR31616:SF0">
    <property type="entry name" value="GLUCAN 1,4-ALPHA-GLUCOSIDASE"/>
    <property type="match status" value="1"/>
</dbReference>
<keyword evidence="2" id="KW-1185">Reference proteome</keyword>
<dbReference type="InterPro" id="IPR012341">
    <property type="entry name" value="6hp_glycosidase-like_sf"/>
</dbReference>
<comment type="caution">
    <text evidence="1">The sequence shown here is derived from an EMBL/GenBank/DDBJ whole genome shotgun (WGS) entry which is preliminary data.</text>
</comment>
<dbReference type="GO" id="GO:0004553">
    <property type="term" value="F:hydrolase activity, hydrolyzing O-glycosyl compounds"/>
    <property type="evidence" value="ECO:0007669"/>
    <property type="project" value="TreeGrafter"/>
</dbReference>
<gene>
    <name evidence="1" type="ORF">F7O44_03355</name>
</gene>